<proteinExistence type="predicted"/>
<protein>
    <submittedName>
        <fullName evidence="1">Uncharacterized protein</fullName>
    </submittedName>
</protein>
<gene>
    <name evidence="1" type="ORF">FH779_09780</name>
</gene>
<name>A0A7H9DUH8_9FLAO</name>
<reference evidence="1 2" key="1">
    <citation type="submission" date="2019-06" db="EMBL/GenBank/DDBJ databases">
        <title>Emergence of pandrug resistant Empedobacter falsenii in China.</title>
        <authorList>
            <person name="Dong N."/>
            <person name="Chen S."/>
            <person name="Zhang R."/>
        </authorList>
    </citation>
    <scope>NUCLEOTIDE SEQUENCE [LARGE SCALE GENOMIC DNA]</scope>
    <source>
        <strain evidence="1 2">1681-1</strain>
    </source>
</reference>
<dbReference type="AlphaFoldDB" id="A0A7H9DUH8"/>
<sequence length="372" mass="43312">MSYFSEESIEEDERRNEAFQLLCGIREAVSIAKRTKQSIPYRKALELAYDLSPELHKELSDLLTKANESDLVKYYKQKAELISTEEGIIVFPEDIITKDLDAEKKLLIIGENTNLIQRKIFELEAALEYFQPEDISENFILNHDFSLTSKHPFFEKTLYNNAKVKDYELSDKRILRLRLLHPDKAERVIGSDLVYEQFNLRTNKVRFIHLQYKTWNNKVLYFSNGNILDQIDKLDKHICKSGYCNNENGNKHSSNYRLPYCAAFLRPTNFLTKPDANLVSSGIHLPICMVNKIKESDNKISNKNVIGKNIGHRVFEELFIENLIGSNWIPIDQLEKFYIEKGITSQTARIRVHAQEVIEDNRSEAEKVKNDN</sequence>
<organism evidence="1 2">
    <name type="scientific">Empedobacter falsenii</name>
    <dbReference type="NCBI Taxonomy" id="343874"/>
    <lineage>
        <taxon>Bacteria</taxon>
        <taxon>Pseudomonadati</taxon>
        <taxon>Bacteroidota</taxon>
        <taxon>Flavobacteriia</taxon>
        <taxon>Flavobacteriales</taxon>
        <taxon>Weeksellaceae</taxon>
        <taxon>Empedobacter</taxon>
    </lineage>
</organism>
<keyword evidence="2" id="KW-1185">Reference proteome</keyword>
<dbReference type="Proteomes" id="UP000510643">
    <property type="component" value="Chromosome"/>
</dbReference>
<evidence type="ECO:0000313" key="2">
    <source>
        <dbReference type="Proteomes" id="UP000510643"/>
    </source>
</evidence>
<evidence type="ECO:0000313" key="1">
    <source>
        <dbReference type="EMBL" id="QLL58356.1"/>
    </source>
</evidence>
<dbReference type="KEGG" id="efal:FH779_09780"/>
<dbReference type="GeneID" id="78401747"/>
<accession>A0A7H9DUH8</accession>
<dbReference type="EMBL" id="CP040908">
    <property type="protein sequence ID" value="QLL58356.1"/>
    <property type="molecule type" value="Genomic_DNA"/>
</dbReference>
<dbReference type="RefSeq" id="WP_180904528.1">
    <property type="nucleotide sequence ID" value="NZ_CP040908.1"/>
</dbReference>